<reference evidence="3" key="1">
    <citation type="submission" date="2025-08" db="UniProtKB">
        <authorList>
            <consortium name="RefSeq"/>
        </authorList>
    </citation>
    <scope>IDENTIFICATION</scope>
</reference>
<organism evidence="3">
    <name type="scientific">Drosophila rhopaloa</name>
    <name type="common">Fruit fly</name>
    <dbReference type="NCBI Taxonomy" id="1041015"/>
    <lineage>
        <taxon>Eukaryota</taxon>
        <taxon>Metazoa</taxon>
        <taxon>Ecdysozoa</taxon>
        <taxon>Arthropoda</taxon>
        <taxon>Hexapoda</taxon>
        <taxon>Insecta</taxon>
        <taxon>Pterygota</taxon>
        <taxon>Neoptera</taxon>
        <taxon>Endopterygota</taxon>
        <taxon>Diptera</taxon>
        <taxon>Brachycera</taxon>
        <taxon>Muscomorpha</taxon>
        <taxon>Ephydroidea</taxon>
        <taxon>Drosophilidae</taxon>
        <taxon>Drosophila</taxon>
        <taxon>Sophophora</taxon>
    </lineage>
</organism>
<feature type="domain" description="DUF753" evidence="2">
    <location>
        <begin position="40"/>
        <end position="110"/>
    </location>
</feature>
<name>A0A6P4DUS9_DRORH</name>
<evidence type="ECO:0000256" key="1">
    <source>
        <dbReference type="SAM" id="SignalP"/>
    </source>
</evidence>
<gene>
    <name evidence="3" type="primary">LOC108037135</name>
</gene>
<sequence length="235" mass="25261">MFRTMLQSGLFFVSLAILLASQEISGEIPVEVQNAVNLPKCYSCEGINCLRTTRQNATVSCSDKLDVCVTIYEDFAVSERGCFSEISLAGQAKCAAKDDQCQKCSGQLCNNQGRRDFKCIQCIGSDSESCNKGATASLTASQCGLPTSANSYCYVKVVGNKKDQLQRGCALSVKEQKSCLEDSECSLCLPDNSSDAVACNNFDLDLSDKSGAGQGQKFMSLGVAFFALLLLKFLN</sequence>
<proteinExistence type="predicted"/>
<dbReference type="RefSeq" id="XP_016969127.1">
    <property type="nucleotide sequence ID" value="XM_017113638.1"/>
</dbReference>
<dbReference type="OrthoDB" id="7969794at2759"/>
<evidence type="ECO:0000313" key="3">
    <source>
        <dbReference type="RefSeq" id="XP_016969127.1"/>
    </source>
</evidence>
<protein>
    <submittedName>
        <fullName evidence="3">Uncharacterized protein LOC108037135</fullName>
    </submittedName>
</protein>
<evidence type="ECO:0000259" key="2">
    <source>
        <dbReference type="Pfam" id="PF05444"/>
    </source>
</evidence>
<dbReference type="GeneID" id="108037135"/>
<accession>A0A6P4DUS9</accession>
<dbReference type="RefSeq" id="XP_016969127.2">
    <property type="nucleotide sequence ID" value="XM_017113638.2"/>
</dbReference>
<dbReference type="Pfam" id="PF05444">
    <property type="entry name" value="DUF753"/>
    <property type="match status" value="2"/>
</dbReference>
<feature type="chain" id="PRO_5028204405" evidence="1">
    <location>
        <begin position="27"/>
        <end position="235"/>
    </location>
</feature>
<keyword evidence="1" id="KW-0732">Signal</keyword>
<dbReference type="OMA" id="GELCNNQ"/>
<dbReference type="PANTHER" id="PTHR21721">
    <property type="entry name" value="GH09876P-RELATED"/>
    <property type="match status" value="1"/>
</dbReference>
<feature type="signal peptide" evidence="1">
    <location>
        <begin position="1"/>
        <end position="26"/>
    </location>
</feature>
<feature type="domain" description="DUF753" evidence="2">
    <location>
        <begin position="118"/>
        <end position="190"/>
    </location>
</feature>
<dbReference type="InterPro" id="IPR008472">
    <property type="entry name" value="DUF753"/>
</dbReference>
<dbReference type="PANTHER" id="PTHR21721:SF26">
    <property type="entry name" value="DUF753 DOMAIN-CONTAINING PROTEIN-RELATED"/>
    <property type="match status" value="1"/>
</dbReference>
<dbReference type="AlphaFoldDB" id="A0A6P4DUS9"/>